<evidence type="ECO:0000313" key="2">
    <source>
        <dbReference type="Proteomes" id="UP001209878"/>
    </source>
</evidence>
<dbReference type="EMBL" id="JAODUO010000732">
    <property type="protein sequence ID" value="KAK2175421.1"/>
    <property type="molecule type" value="Genomic_DNA"/>
</dbReference>
<keyword evidence="2" id="KW-1185">Reference proteome</keyword>
<comment type="caution">
    <text evidence="1">The sequence shown here is derived from an EMBL/GenBank/DDBJ whole genome shotgun (WGS) entry which is preliminary data.</text>
</comment>
<dbReference type="AlphaFoldDB" id="A0AAD9NP16"/>
<evidence type="ECO:0000313" key="1">
    <source>
        <dbReference type="EMBL" id="KAK2175421.1"/>
    </source>
</evidence>
<organism evidence="1 2">
    <name type="scientific">Ridgeia piscesae</name>
    <name type="common">Tubeworm</name>
    <dbReference type="NCBI Taxonomy" id="27915"/>
    <lineage>
        <taxon>Eukaryota</taxon>
        <taxon>Metazoa</taxon>
        <taxon>Spiralia</taxon>
        <taxon>Lophotrochozoa</taxon>
        <taxon>Annelida</taxon>
        <taxon>Polychaeta</taxon>
        <taxon>Sedentaria</taxon>
        <taxon>Canalipalpata</taxon>
        <taxon>Sabellida</taxon>
        <taxon>Siboglinidae</taxon>
        <taxon>Ridgeia</taxon>
    </lineage>
</organism>
<reference evidence="1" key="1">
    <citation type="journal article" date="2023" name="Mol. Biol. Evol.">
        <title>Third-Generation Sequencing Reveals the Adaptive Role of the Epigenome in Three Deep-Sea Polychaetes.</title>
        <authorList>
            <person name="Perez M."/>
            <person name="Aroh O."/>
            <person name="Sun Y."/>
            <person name="Lan Y."/>
            <person name="Juniper S.K."/>
            <person name="Young C.R."/>
            <person name="Angers B."/>
            <person name="Qian P.Y."/>
        </authorList>
    </citation>
    <scope>NUCLEOTIDE SEQUENCE</scope>
    <source>
        <strain evidence="1">R07B-5</strain>
    </source>
</reference>
<name>A0AAD9NP16_RIDPI</name>
<protein>
    <submittedName>
        <fullName evidence="1">Uncharacterized protein</fullName>
    </submittedName>
</protein>
<gene>
    <name evidence="1" type="ORF">NP493_734g02033</name>
</gene>
<dbReference type="Proteomes" id="UP001209878">
    <property type="component" value="Unassembled WGS sequence"/>
</dbReference>
<proteinExistence type="predicted"/>
<accession>A0AAD9NP16</accession>
<sequence>MLVLRWWPDPMPPTYLCRQPRASEWPVRVTTSRADFNLPQLYWAISAMKRASPTTWAIRPSASPAAQRRIGLELPRAPYNTTQAYNITTNVQRLELSKCHVLKSAR</sequence>